<accession>A0A1M3T715</accession>
<feature type="transmembrane region" description="Helical" evidence="1">
    <location>
        <begin position="152"/>
        <end position="173"/>
    </location>
</feature>
<reference evidence="3" key="1">
    <citation type="journal article" date="2017" name="Genome Biol.">
        <title>Comparative genomics reveals high biological diversity and specific adaptations in the industrially and medically important fungal genus Aspergillus.</title>
        <authorList>
            <person name="de Vries R.P."/>
            <person name="Riley R."/>
            <person name="Wiebenga A."/>
            <person name="Aguilar-Osorio G."/>
            <person name="Amillis S."/>
            <person name="Uchima C.A."/>
            <person name="Anderluh G."/>
            <person name="Asadollahi M."/>
            <person name="Askin M."/>
            <person name="Barry K."/>
            <person name="Battaglia E."/>
            <person name="Bayram O."/>
            <person name="Benocci T."/>
            <person name="Braus-Stromeyer S.A."/>
            <person name="Caldana C."/>
            <person name="Canovas D."/>
            <person name="Cerqueira G.C."/>
            <person name="Chen F."/>
            <person name="Chen W."/>
            <person name="Choi C."/>
            <person name="Clum A."/>
            <person name="Dos Santos R.A."/>
            <person name="Damasio A.R."/>
            <person name="Diallinas G."/>
            <person name="Emri T."/>
            <person name="Fekete E."/>
            <person name="Flipphi M."/>
            <person name="Freyberg S."/>
            <person name="Gallo A."/>
            <person name="Gournas C."/>
            <person name="Habgood R."/>
            <person name="Hainaut M."/>
            <person name="Harispe M.L."/>
            <person name="Henrissat B."/>
            <person name="Hilden K.S."/>
            <person name="Hope R."/>
            <person name="Hossain A."/>
            <person name="Karabika E."/>
            <person name="Karaffa L."/>
            <person name="Karanyi Z."/>
            <person name="Krasevec N."/>
            <person name="Kuo A."/>
            <person name="Kusch H."/>
            <person name="LaButti K."/>
            <person name="Lagendijk E.L."/>
            <person name="Lapidus A."/>
            <person name="Levasseur A."/>
            <person name="Lindquist E."/>
            <person name="Lipzen A."/>
            <person name="Logrieco A.F."/>
            <person name="MacCabe A."/>
            <person name="Maekelae M.R."/>
            <person name="Malavazi I."/>
            <person name="Melin P."/>
            <person name="Meyer V."/>
            <person name="Mielnichuk N."/>
            <person name="Miskei M."/>
            <person name="Molnar A.P."/>
            <person name="Mule G."/>
            <person name="Ngan C.Y."/>
            <person name="Orejas M."/>
            <person name="Orosz E."/>
            <person name="Ouedraogo J.P."/>
            <person name="Overkamp K.M."/>
            <person name="Park H.-S."/>
            <person name="Perrone G."/>
            <person name="Piumi F."/>
            <person name="Punt P.J."/>
            <person name="Ram A.F."/>
            <person name="Ramon A."/>
            <person name="Rauscher S."/>
            <person name="Record E."/>
            <person name="Riano-Pachon D.M."/>
            <person name="Robert V."/>
            <person name="Roehrig J."/>
            <person name="Ruller R."/>
            <person name="Salamov A."/>
            <person name="Salih N.S."/>
            <person name="Samson R.A."/>
            <person name="Sandor E."/>
            <person name="Sanguinetti M."/>
            <person name="Schuetze T."/>
            <person name="Sepcic K."/>
            <person name="Shelest E."/>
            <person name="Sherlock G."/>
            <person name="Sophianopoulou V."/>
            <person name="Squina F.M."/>
            <person name="Sun H."/>
            <person name="Susca A."/>
            <person name="Todd R.B."/>
            <person name="Tsang A."/>
            <person name="Unkles S.E."/>
            <person name="van de Wiele N."/>
            <person name="van Rossen-Uffink D."/>
            <person name="Oliveira J.V."/>
            <person name="Vesth T.C."/>
            <person name="Visser J."/>
            <person name="Yu J.-H."/>
            <person name="Zhou M."/>
            <person name="Andersen M.R."/>
            <person name="Archer D.B."/>
            <person name="Baker S.E."/>
            <person name="Benoit I."/>
            <person name="Brakhage A.A."/>
            <person name="Braus G.H."/>
            <person name="Fischer R."/>
            <person name="Frisvad J.C."/>
            <person name="Goldman G.H."/>
            <person name="Houbraken J."/>
            <person name="Oakley B."/>
            <person name="Pocsi I."/>
            <person name="Scazzocchio C."/>
            <person name="Seiboth B."/>
            <person name="vanKuyk P.A."/>
            <person name="Wortman J."/>
            <person name="Dyer P.S."/>
            <person name="Grigoriev I.V."/>
        </authorList>
    </citation>
    <scope>NUCLEOTIDE SEQUENCE [LARGE SCALE GENOMIC DNA]</scope>
    <source>
        <strain evidence="3">CBS 106.47</strain>
    </source>
</reference>
<gene>
    <name evidence="2" type="ORF">ASPFODRAFT_326347</name>
</gene>
<organism evidence="2 3">
    <name type="scientific">Aspergillus luchuensis (strain CBS 106.47)</name>
    <dbReference type="NCBI Taxonomy" id="1137211"/>
    <lineage>
        <taxon>Eukaryota</taxon>
        <taxon>Fungi</taxon>
        <taxon>Dikarya</taxon>
        <taxon>Ascomycota</taxon>
        <taxon>Pezizomycotina</taxon>
        <taxon>Eurotiomycetes</taxon>
        <taxon>Eurotiomycetidae</taxon>
        <taxon>Eurotiales</taxon>
        <taxon>Aspergillaceae</taxon>
        <taxon>Aspergillus</taxon>
        <taxon>Aspergillus subgen. Circumdati</taxon>
    </lineage>
</organism>
<evidence type="ECO:0000256" key="1">
    <source>
        <dbReference type="SAM" id="Phobius"/>
    </source>
</evidence>
<dbReference type="OrthoDB" id="4501989at2759"/>
<protein>
    <submittedName>
        <fullName evidence="2">Uncharacterized protein</fullName>
    </submittedName>
</protein>
<feature type="transmembrane region" description="Helical" evidence="1">
    <location>
        <begin position="216"/>
        <end position="239"/>
    </location>
</feature>
<dbReference type="VEuPathDB" id="FungiDB:ASPFODRAFT_326347"/>
<keyword evidence="1" id="KW-0472">Membrane</keyword>
<dbReference type="AlphaFoldDB" id="A0A1M3T715"/>
<keyword evidence="1" id="KW-0812">Transmembrane</keyword>
<feature type="transmembrane region" description="Helical" evidence="1">
    <location>
        <begin position="6"/>
        <end position="29"/>
    </location>
</feature>
<evidence type="ECO:0000313" key="3">
    <source>
        <dbReference type="Proteomes" id="UP000184063"/>
    </source>
</evidence>
<keyword evidence="1" id="KW-1133">Transmembrane helix</keyword>
<evidence type="ECO:0000313" key="2">
    <source>
        <dbReference type="EMBL" id="OJZ82520.1"/>
    </source>
</evidence>
<dbReference type="Proteomes" id="UP000184063">
    <property type="component" value="Unassembled WGS sequence"/>
</dbReference>
<proteinExistence type="predicted"/>
<feature type="transmembrane region" description="Helical" evidence="1">
    <location>
        <begin position="185"/>
        <end position="204"/>
    </location>
</feature>
<sequence>MVARSYETPIIISLVFSIIAGIVSLGSVFDSCLIRRPTHNPKAIPFKSLFILLLSQTMYRPTWRLSYTGQECPWLIIHFRHIAFTIYSLFRILRDAPPETAEAMKIIPQICKYLQSILILNVLYRLIHAYQAQNCNDITKTILPSQMHGSTLVSLVIISIPHFITWLLSQLGYDTDYQHSTYRLQLAFDGIVMIASLHISFKIFTIIQKLNNARRFSMNGASSLAVGWFFFFTHSLSLLIGDSKGQGTPMTDNMNYEEIVPFICITGQSIGIVHCCMQVHKLDIYGLFRPSSANDERAHILMGSNEEMP</sequence>
<dbReference type="EMBL" id="KV878247">
    <property type="protein sequence ID" value="OJZ82520.1"/>
    <property type="molecule type" value="Genomic_DNA"/>
</dbReference>
<name>A0A1M3T715_ASPLC</name>